<name>A0ABC8WMG5_9POAL</name>
<dbReference type="PANTHER" id="PTHR33074">
    <property type="entry name" value="EXPRESSED PROTEIN-RELATED"/>
    <property type="match status" value="1"/>
</dbReference>
<dbReference type="Pfam" id="PF07762">
    <property type="entry name" value="DUF1618"/>
    <property type="match status" value="1"/>
</dbReference>
<gene>
    <name evidence="2" type="ORF">URODEC1_LOCUS15660</name>
</gene>
<evidence type="ECO:0000313" key="3">
    <source>
        <dbReference type="Proteomes" id="UP001497457"/>
    </source>
</evidence>
<evidence type="ECO:0000259" key="1">
    <source>
        <dbReference type="Pfam" id="PF07762"/>
    </source>
</evidence>
<protein>
    <recommendedName>
        <fullName evidence="1">DUF1618 domain-containing protein</fullName>
    </recommendedName>
</protein>
<dbReference type="AlphaFoldDB" id="A0ABC8WMG5"/>
<dbReference type="Proteomes" id="UP001497457">
    <property type="component" value="Chromosome 13rd"/>
</dbReference>
<dbReference type="EMBL" id="OZ075123">
    <property type="protein sequence ID" value="CAL4912532.1"/>
    <property type="molecule type" value="Genomic_DNA"/>
</dbReference>
<reference evidence="2" key="1">
    <citation type="submission" date="2024-10" db="EMBL/GenBank/DDBJ databases">
        <authorList>
            <person name="Ryan C."/>
        </authorList>
    </citation>
    <scope>NUCLEOTIDE SEQUENCE [LARGE SCALE GENOMIC DNA]</scope>
</reference>
<keyword evidence="3" id="KW-1185">Reference proteome</keyword>
<accession>A0ABC8WMG5</accession>
<organism evidence="2 3">
    <name type="scientific">Urochloa decumbens</name>
    <dbReference type="NCBI Taxonomy" id="240449"/>
    <lineage>
        <taxon>Eukaryota</taxon>
        <taxon>Viridiplantae</taxon>
        <taxon>Streptophyta</taxon>
        <taxon>Embryophyta</taxon>
        <taxon>Tracheophyta</taxon>
        <taxon>Spermatophyta</taxon>
        <taxon>Magnoliopsida</taxon>
        <taxon>Liliopsida</taxon>
        <taxon>Poales</taxon>
        <taxon>Poaceae</taxon>
        <taxon>PACMAD clade</taxon>
        <taxon>Panicoideae</taxon>
        <taxon>Panicodae</taxon>
        <taxon>Paniceae</taxon>
        <taxon>Melinidinae</taxon>
        <taxon>Urochloa</taxon>
    </lineage>
</organism>
<dbReference type="PANTHER" id="PTHR33074:SF102">
    <property type="entry name" value="DUF1618 DOMAIN-CONTAINING PROTEIN"/>
    <property type="match status" value="1"/>
</dbReference>
<sequence length="478" mass="53059">MPDPELKPTPPPGRRGADWILLDKVAYIADRRNGTTAEGFTHAGQAVQVTLWLADPPGSSHLLVHCPGLNKADFSVVPATIVCSDKDVAILQIHFPSCPSINPVDREQCRYFVYTADHDHPSLDLLPVPIPLCYGNDELGLLPTSSIVLRQHSFPLGTGDYNLHVFSSKTWAWSTRLARLALKPNNGALPLCHTTHEVIVLDGSTLGFVDLWDGILCCRVDDDDDESPVLPLRLIRLPPPMQINTSMFDRASGIRDVVCVDGVIKFVEIANRKRLVLSEPGHDLVSHKSVLHDWELDELASSVADDTKDPYVYACDGWVAVTWNRQTGSDQWLRDCQVDADDVTVSSPKHFDLLPQLFSSHSAGKLKLNKNVPMFAPTFVPQDRGVAYLMCCLEIMDKTACVVLAIDTREKTLQALSFSTQRDSDLFRAYRPYALSKHMSMAPRNSRVGCSVRKRDYAKTVLTDTTILVHGLDARLTD</sequence>
<dbReference type="InterPro" id="IPR011676">
    <property type="entry name" value="DUF1618"/>
</dbReference>
<evidence type="ECO:0000313" key="2">
    <source>
        <dbReference type="EMBL" id="CAL4912532.1"/>
    </source>
</evidence>
<feature type="domain" description="DUF1618" evidence="1">
    <location>
        <begin position="209"/>
        <end position="386"/>
    </location>
</feature>
<proteinExistence type="predicted"/>